<feature type="transmembrane region" description="Helical" evidence="5">
    <location>
        <begin position="73"/>
        <end position="94"/>
    </location>
</feature>
<reference evidence="8" key="1">
    <citation type="submission" date="2016-04" db="EMBL/GenBank/DDBJ databases">
        <authorList>
            <person name="Chen L."/>
            <person name="Zhuang W."/>
            <person name="Wang G."/>
        </authorList>
    </citation>
    <scope>NUCLEOTIDE SEQUENCE [LARGE SCALE GENOMIC DNA]</scope>
    <source>
        <strain evidence="8">17621</strain>
    </source>
</reference>
<keyword evidence="2 5" id="KW-0812">Transmembrane</keyword>
<evidence type="ECO:0000256" key="3">
    <source>
        <dbReference type="ARBA" id="ARBA00022989"/>
    </source>
</evidence>
<protein>
    <recommendedName>
        <fullName evidence="6">Methylamine utilisation protein MauE domain-containing protein</fullName>
    </recommendedName>
</protein>
<dbReference type="Proteomes" id="UP000192610">
    <property type="component" value="Unassembled WGS sequence"/>
</dbReference>
<keyword evidence="8" id="KW-1185">Reference proteome</keyword>
<accession>A0A1V9EPT5</accession>
<dbReference type="GO" id="GO:0016020">
    <property type="term" value="C:membrane"/>
    <property type="evidence" value="ECO:0007669"/>
    <property type="project" value="UniProtKB-SubCell"/>
</dbReference>
<evidence type="ECO:0000259" key="6">
    <source>
        <dbReference type="Pfam" id="PF07291"/>
    </source>
</evidence>
<evidence type="ECO:0000313" key="8">
    <source>
        <dbReference type="Proteomes" id="UP000192610"/>
    </source>
</evidence>
<dbReference type="InterPro" id="IPR009908">
    <property type="entry name" value="Methylamine_util_MauE"/>
</dbReference>
<dbReference type="RefSeq" id="WP_081200577.1">
    <property type="nucleotide sequence ID" value="NZ_FOCZ01000004.1"/>
</dbReference>
<feature type="transmembrane region" description="Helical" evidence="5">
    <location>
        <begin position="7"/>
        <end position="27"/>
    </location>
</feature>
<dbReference type="AlphaFoldDB" id="A0A1V9EPT5"/>
<keyword evidence="4 5" id="KW-0472">Membrane</keyword>
<dbReference type="STRING" id="354355.SAMN05660816_02370"/>
<evidence type="ECO:0000256" key="2">
    <source>
        <dbReference type="ARBA" id="ARBA00022692"/>
    </source>
</evidence>
<dbReference type="Pfam" id="PF07291">
    <property type="entry name" value="MauE"/>
    <property type="match status" value="1"/>
</dbReference>
<feature type="domain" description="Methylamine utilisation protein MauE" evidence="6">
    <location>
        <begin position="4"/>
        <end position="130"/>
    </location>
</feature>
<sequence>MKRNTIIEIVIILYAILFLYTGISKIIDYSVFREQLATSPILAPIAKPVAVLLPWSEFSVVILLIIPRWRLKGLYTSLLLMLAFTLYIIAILSFSEHLPCSCGGVISMLSWKQHLFFNGAFISLAVWGILLERRFKKEQRDAWKSANPAVGYSG</sequence>
<organism evidence="7 8">
    <name type="scientific">Niastella yeongjuensis</name>
    <dbReference type="NCBI Taxonomy" id="354355"/>
    <lineage>
        <taxon>Bacteria</taxon>
        <taxon>Pseudomonadati</taxon>
        <taxon>Bacteroidota</taxon>
        <taxon>Chitinophagia</taxon>
        <taxon>Chitinophagales</taxon>
        <taxon>Chitinophagaceae</taxon>
        <taxon>Niastella</taxon>
    </lineage>
</organism>
<evidence type="ECO:0000256" key="1">
    <source>
        <dbReference type="ARBA" id="ARBA00004141"/>
    </source>
</evidence>
<feature type="transmembrane region" description="Helical" evidence="5">
    <location>
        <begin position="114"/>
        <end position="131"/>
    </location>
</feature>
<gene>
    <name evidence="7" type="ORF">A4H97_29850</name>
</gene>
<dbReference type="GO" id="GO:0030416">
    <property type="term" value="P:methylamine metabolic process"/>
    <property type="evidence" value="ECO:0007669"/>
    <property type="project" value="InterPro"/>
</dbReference>
<evidence type="ECO:0000313" key="7">
    <source>
        <dbReference type="EMBL" id="OQP48042.1"/>
    </source>
</evidence>
<feature type="transmembrane region" description="Helical" evidence="5">
    <location>
        <begin position="47"/>
        <end position="66"/>
    </location>
</feature>
<evidence type="ECO:0000256" key="5">
    <source>
        <dbReference type="SAM" id="Phobius"/>
    </source>
</evidence>
<evidence type="ECO:0000256" key="4">
    <source>
        <dbReference type="ARBA" id="ARBA00023136"/>
    </source>
</evidence>
<name>A0A1V9EPT5_9BACT</name>
<dbReference type="EMBL" id="LVXG01000018">
    <property type="protein sequence ID" value="OQP48042.1"/>
    <property type="molecule type" value="Genomic_DNA"/>
</dbReference>
<comment type="caution">
    <text evidence="7">The sequence shown here is derived from an EMBL/GenBank/DDBJ whole genome shotgun (WGS) entry which is preliminary data.</text>
</comment>
<comment type="subcellular location">
    <subcellularLocation>
        <location evidence="1">Membrane</location>
        <topology evidence="1">Multi-pass membrane protein</topology>
    </subcellularLocation>
</comment>
<proteinExistence type="predicted"/>
<dbReference type="OrthoDB" id="680026at2"/>
<keyword evidence="3 5" id="KW-1133">Transmembrane helix</keyword>